<keyword evidence="7" id="KW-0175">Coiled coil</keyword>
<dbReference type="Proteomes" id="UP000236333">
    <property type="component" value="Unassembled WGS sequence"/>
</dbReference>
<evidence type="ECO:0000256" key="9">
    <source>
        <dbReference type="ARBA" id="ARBA00093307"/>
    </source>
</evidence>
<comment type="subcellular location">
    <subcellularLocation>
        <location evidence="1">Chromosome</location>
    </subcellularLocation>
    <subcellularLocation>
        <location evidence="2">Nucleus</location>
        <location evidence="2">Nucleolus</location>
    </subcellularLocation>
</comment>
<evidence type="ECO:0000256" key="6">
    <source>
        <dbReference type="ARBA" id="ARBA00022934"/>
    </source>
</evidence>
<feature type="compositionally biased region" description="Low complexity" evidence="10">
    <location>
        <begin position="58"/>
        <end position="67"/>
    </location>
</feature>
<dbReference type="GO" id="GO:0005694">
    <property type="term" value="C:chromosome"/>
    <property type="evidence" value="ECO:0007669"/>
    <property type="project" value="UniProtKB-SubCell"/>
</dbReference>
<keyword evidence="6" id="KW-0164">Citrullination</keyword>
<comment type="function">
    <text evidence="9">Required for proper chromosome segregation during mitosis and error-free mitotic progression.</text>
</comment>
<evidence type="ECO:0000313" key="12">
    <source>
        <dbReference type="Proteomes" id="UP000236333"/>
    </source>
</evidence>
<name>A0A2J8AAR6_9CHLO</name>
<keyword evidence="4" id="KW-0158">Chromosome</keyword>
<comment type="caution">
    <text evidence="11">The sequence shown here is derived from an EMBL/GenBank/DDBJ whole genome shotgun (WGS) entry which is preliminary data.</text>
</comment>
<feature type="region of interest" description="Disordered" evidence="10">
    <location>
        <begin position="1"/>
        <end position="121"/>
    </location>
</feature>
<dbReference type="OrthoDB" id="537984at2759"/>
<dbReference type="EMBL" id="PGGS01000084">
    <property type="protein sequence ID" value="PNH09612.1"/>
    <property type="molecule type" value="Genomic_DNA"/>
</dbReference>
<proteinExistence type="predicted"/>
<evidence type="ECO:0000313" key="11">
    <source>
        <dbReference type="EMBL" id="PNH09612.1"/>
    </source>
</evidence>
<dbReference type="PANTHER" id="PTHR13557">
    <property type="entry name" value="COILED-COIL DOMAIN-CONTAINING PROTEIN 86"/>
    <property type="match status" value="1"/>
</dbReference>
<feature type="region of interest" description="Disordered" evidence="10">
    <location>
        <begin position="181"/>
        <end position="200"/>
    </location>
</feature>
<evidence type="ECO:0000256" key="4">
    <source>
        <dbReference type="ARBA" id="ARBA00022454"/>
    </source>
</evidence>
<evidence type="ECO:0000256" key="5">
    <source>
        <dbReference type="ARBA" id="ARBA00022553"/>
    </source>
</evidence>
<dbReference type="PANTHER" id="PTHR13557:SF1">
    <property type="entry name" value="COILED-COIL DOMAIN-CONTAINING PROTEIN 86"/>
    <property type="match status" value="1"/>
</dbReference>
<organism evidence="11 12">
    <name type="scientific">Tetrabaena socialis</name>
    <dbReference type="NCBI Taxonomy" id="47790"/>
    <lineage>
        <taxon>Eukaryota</taxon>
        <taxon>Viridiplantae</taxon>
        <taxon>Chlorophyta</taxon>
        <taxon>core chlorophytes</taxon>
        <taxon>Chlorophyceae</taxon>
        <taxon>CS clade</taxon>
        <taxon>Chlamydomonadales</taxon>
        <taxon>Tetrabaenaceae</taxon>
        <taxon>Tetrabaena</taxon>
    </lineage>
</organism>
<evidence type="ECO:0000256" key="1">
    <source>
        <dbReference type="ARBA" id="ARBA00004286"/>
    </source>
</evidence>
<dbReference type="AlphaFoldDB" id="A0A2J8AAR6"/>
<evidence type="ECO:0000256" key="3">
    <source>
        <dbReference type="ARBA" id="ARBA00016738"/>
    </source>
</evidence>
<evidence type="ECO:0000256" key="10">
    <source>
        <dbReference type="SAM" id="MobiDB-lite"/>
    </source>
</evidence>
<keyword evidence="12" id="KW-1185">Reference proteome</keyword>
<protein>
    <recommendedName>
        <fullName evidence="3">Coiled-coil domain-containing protein 86</fullName>
    </recommendedName>
</protein>
<evidence type="ECO:0000256" key="8">
    <source>
        <dbReference type="ARBA" id="ARBA00023242"/>
    </source>
</evidence>
<accession>A0A2J8AAR6</accession>
<gene>
    <name evidence="11" type="ORF">TSOC_003761</name>
</gene>
<sequence length="200" mass="22052">MAVEGAAAEWVPAQYPKDVDNVDLRSLTGVAPKGYKERNAGKRKREAEERAVVEEQEAAAADQQPAPMEEDDKPAAAPSGKRQKADEETYRPVRAGQPWKTPGQRASTIMKVSTASNKSWSKRMTEKAAKKHLQGIKAEFVAAGKAKRKAAADQRKVAKERKLANQKKSAVVQKISNSATVKKMMKDKKQRKLLRTADTN</sequence>
<feature type="compositionally biased region" description="Polar residues" evidence="10">
    <location>
        <begin position="104"/>
        <end position="119"/>
    </location>
</feature>
<evidence type="ECO:0000256" key="2">
    <source>
        <dbReference type="ARBA" id="ARBA00004604"/>
    </source>
</evidence>
<evidence type="ECO:0000256" key="7">
    <source>
        <dbReference type="ARBA" id="ARBA00023054"/>
    </source>
</evidence>
<feature type="compositionally biased region" description="Basic and acidic residues" evidence="10">
    <location>
        <begin position="34"/>
        <end position="53"/>
    </location>
</feature>
<keyword evidence="5" id="KW-0597">Phosphoprotein</keyword>
<dbReference type="InterPro" id="IPR026570">
    <property type="entry name" value="CCDC86"/>
</dbReference>
<reference evidence="11 12" key="1">
    <citation type="journal article" date="2017" name="Mol. Biol. Evol.">
        <title>The 4-celled Tetrabaena socialis nuclear genome reveals the essential components for genetic control of cell number at the origin of multicellularity in the volvocine lineage.</title>
        <authorList>
            <person name="Featherston J."/>
            <person name="Arakaki Y."/>
            <person name="Hanschen E.R."/>
            <person name="Ferris P.J."/>
            <person name="Michod R.E."/>
            <person name="Olson B.J.S.C."/>
            <person name="Nozaki H."/>
            <person name="Durand P.M."/>
        </authorList>
    </citation>
    <scope>NUCLEOTIDE SEQUENCE [LARGE SCALE GENOMIC DNA]</scope>
    <source>
        <strain evidence="11 12">NIES-571</strain>
    </source>
</reference>
<dbReference type="GO" id="GO:0005730">
    <property type="term" value="C:nucleolus"/>
    <property type="evidence" value="ECO:0007669"/>
    <property type="project" value="UniProtKB-SubCell"/>
</dbReference>
<keyword evidence="8" id="KW-0539">Nucleus</keyword>
<feature type="compositionally biased region" description="Basic residues" evidence="10">
    <location>
        <begin position="183"/>
        <end position="194"/>
    </location>
</feature>